<dbReference type="EMBL" id="VYQE01000002">
    <property type="protein sequence ID" value="KAA9008784.1"/>
    <property type="molecule type" value="Genomic_DNA"/>
</dbReference>
<dbReference type="Gene3D" id="3.40.190.10">
    <property type="entry name" value="Periplasmic binding protein-like II"/>
    <property type="match status" value="1"/>
</dbReference>
<evidence type="ECO:0000313" key="2">
    <source>
        <dbReference type="EMBL" id="KAA9008784.1"/>
    </source>
</evidence>
<dbReference type="SUPFAM" id="SSF53850">
    <property type="entry name" value="Periplasmic binding protein-like II"/>
    <property type="match status" value="1"/>
</dbReference>
<evidence type="ECO:0000313" key="3">
    <source>
        <dbReference type="Proteomes" id="UP000326554"/>
    </source>
</evidence>
<keyword evidence="3" id="KW-1185">Reference proteome</keyword>
<comment type="similarity">
    <text evidence="1">Belongs to the UPF0065 (bug) family.</text>
</comment>
<dbReference type="CDD" id="cd07012">
    <property type="entry name" value="PBP2_Bug_TTT"/>
    <property type="match status" value="1"/>
</dbReference>
<dbReference type="InterPro" id="IPR005064">
    <property type="entry name" value="BUG"/>
</dbReference>
<protein>
    <submittedName>
        <fullName evidence="2">Tripartite tricarboxylate transporter substrate binding protein</fullName>
    </submittedName>
</protein>
<organism evidence="2 3">
    <name type="scientific">Histidinibacterium aquaticum</name>
    <dbReference type="NCBI Taxonomy" id="2613962"/>
    <lineage>
        <taxon>Bacteria</taxon>
        <taxon>Pseudomonadati</taxon>
        <taxon>Pseudomonadota</taxon>
        <taxon>Alphaproteobacteria</taxon>
        <taxon>Rhodobacterales</taxon>
        <taxon>Paracoccaceae</taxon>
        <taxon>Histidinibacterium</taxon>
    </lineage>
</organism>
<evidence type="ECO:0000256" key="1">
    <source>
        <dbReference type="ARBA" id="ARBA00006987"/>
    </source>
</evidence>
<name>A0A5J5GMN0_9RHOB</name>
<dbReference type="PIRSF" id="PIRSF017082">
    <property type="entry name" value="YflP"/>
    <property type="match status" value="1"/>
</dbReference>
<dbReference type="PANTHER" id="PTHR42928:SF5">
    <property type="entry name" value="BLR1237 PROTEIN"/>
    <property type="match status" value="1"/>
</dbReference>
<accession>A0A5J5GMN0</accession>
<dbReference type="Proteomes" id="UP000326554">
    <property type="component" value="Unassembled WGS sequence"/>
</dbReference>
<dbReference type="PANTHER" id="PTHR42928">
    <property type="entry name" value="TRICARBOXYLATE-BINDING PROTEIN"/>
    <property type="match status" value="1"/>
</dbReference>
<proteinExistence type="inferred from homology"/>
<dbReference type="Gene3D" id="3.40.190.150">
    <property type="entry name" value="Bordetella uptake gene, domain 1"/>
    <property type="match status" value="1"/>
</dbReference>
<reference evidence="2 3" key="1">
    <citation type="submission" date="2019-09" db="EMBL/GenBank/DDBJ databases">
        <authorList>
            <person name="Park J.-S."/>
            <person name="Choi H.-J."/>
        </authorList>
    </citation>
    <scope>NUCLEOTIDE SEQUENCE [LARGE SCALE GENOMIC DNA]</scope>
    <source>
        <strain evidence="2 3">176SS1-4</strain>
    </source>
</reference>
<sequence>MRSHRAGLPQTVLKQGSYPMTVTTLFKSATATAAITLSVAAAPALAEYPERPVTMIVAWGAGGSTDTMARIFSDYIGEDLGQRFVVENREGAGGEVGWTALANAEADGYTIGLINSPSFESKGIVRDDVGYSMEDIRPLVNVVTDPGVIAVSADSPYETLDDFVEAAKENPGELSVSHEGVGGDDHLAALDFTDKAGIDVNFVTFDGNAEATAALQGGHIDAFEGNMSEVANQIENGSVRALAVWSSERMDAIPDVPTGQEQGYDVISAASRGLAVPAELSDEQYNTLLEAARGVIENEEFRAELAELNMPVVPIYGEDFVQFLENNRDTLQNLWEKDPWIEQ</sequence>
<dbReference type="AlphaFoldDB" id="A0A5J5GMN0"/>
<dbReference type="Pfam" id="PF03401">
    <property type="entry name" value="TctC"/>
    <property type="match status" value="1"/>
</dbReference>
<comment type="caution">
    <text evidence="2">The sequence shown here is derived from an EMBL/GenBank/DDBJ whole genome shotgun (WGS) entry which is preliminary data.</text>
</comment>
<gene>
    <name evidence="2" type="ORF">F3S47_05830</name>
</gene>
<dbReference type="InterPro" id="IPR042100">
    <property type="entry name" value="Bug_dom1"/>
</dbReference>